<evidence type="ECO:0000313" key="3">
    <source>
        <dbReference type="EMBL" id="CAG9772989.1"/>
    </source>
</evidence>
<dbReference type="PANTHER" id="PTHR44927">
    <property type="entry name" value="FK506-BINDING PROTEIN 15"/>
    <property type="match status" value="1"/>
</dbReference>
<evidence type="ECO:0000256" key="1">
    <source>
        <dbReference type="SAM" id="Coils"/>
    </source>
</evidence>
<dbReference type="InterPro" id="IPR011993">
    <property type="entry name" value="PH-like_dom_sf"/>
</dbReference>
<dbReference type="SUPFAM" id="SSF50729">
    <property type="entry name" value="PH domain-like"/>
    <property type="match status" value="1"/>
</dbReference>
<dbReference type="OrthoDB" id="5842926at2759"/>
<keyword evidence="4" id="KW-1185">Reference proteome</keyword>
<organism evidence="3 4">
    <name type="scientific">Ceutorhynchus assimilis</name>
    <name type="common">cabbage seed weevil</name>
    <dbReference type="NCBI Taxonomy" id="467358"/>
    <lineage>
        <taxon>Eukaryota</taxon>
        <taxon>Metazoa</taxon>
        <taxon>Ecdysozoa</taxon>
        <taxon>Arthropoda</taxon>
        <taxon>Hexapoda</taxon>
        <taxon>Insecta</taxon>
        <taxon>Pterygota</taxon>
        <taxon>Neoptera</taxon>
        <taxon>Endopterygota</taxon>
        <taxon>Coleoptera</taxon>
        <taxon>Polyphaga</taxon>
        <taxon>Cucujiformia</taxon>
        <taxon>Curculionidae</taxon>
        <taxon>Ceutorhynchinae</taxon>
        <taxon>Ceutorhynchus</taxon>
    </lineage>
</organism>
<reference evidence="3" key="1">
    <citation type="submission" date="2022-01" db="EMBL/GenBank/DDBJ databases">
        <authorList>
            <person name="King R."/>
        </authorList>
    </citation>
    <scope>NUCLEOTIDE SEQUENCE</scope>
</reference>
<feature type="region of interest" description="Disordered" evidence="2">
    <location>
        <begin position="22"/>
        <end position="50"/>
    </location>
</feature>
<evidence type="ECO:0000313" key="4">
    <source>
        <dbReference type="Proteomes" id="UP001152799"/>
    </source>
</evidence>
<keyword evidence="1" id="KW-0175">Coiled coil</keyword>
<name>A0A9N9MZB1_9CUCU</name>
<accession>A0A9N9MZB1</accession>
<dbReference type="Proteomes" id="UP001152799">
    <property type="component" value="Chromosome 8"/>
</dbReference>
<protein>
    <submittedName>
        <fullName evidence="3">Uncharacterized protein</fullName>
    </submittedName>
</protein>
<feature type="region of interest" description="Disordered" evidence="2">
    <location>
        <begin position="189"/>
        <end position="211"/>
    </location>
</feature>
<evidence type="ECO:0000256" key="2">
    <source>
        <dbReference type="SAM" id="MobiDB-lite"/>
    </source>
</evidence>
<dbReference type="EMBL" id="OU892284">
    <property type="protein sequence ID" value="CAG9772989.1"/>
    <property type="molecule type" value="Genomic_DNA"/>
</dbReference>
<sequence length="506" mass="57876">MLETDDDDFTLTPSSTLSAIFEATPEDISPSLSYKAPKQPKAPENSAPKNSEAQSSVILAKVITLWKLNNGKNISMGKYMVAVIGNSTTNLYDIIVYQDKTKILIRLTLGPSLSFFKYPNNFVAFYDANKQLWNINFDDLQAKNEFLDCVTKYDSIVIEQVEKTTSPKEKILSRISKMGQPILPAKTEQIASDSESSLSSDPLPPKPTRKLKRNLGNQLAPVYNENYQHLMSNNNQMMLNNQGSIYPVAHTIPDYGLGSFMIAQNAELKTNLAEINSKLNSVLGNGDKNGNDLKSKIKCQNLKIDNLTSDLNKSRKAFEDLHRKYVELDDQKHMYEAQVATLKEKLLKMEAFENEVEVLKQQILENNKVEELNLKIINYQETINKAELELKDKDKKIEIQNLKLKDFEEYYKETENVKKENVDLKQKLEDLTRKLDKDKSKNDNSWVLDKYIINKLVKEGMNQAYADIMANFEENDEEYYSFGEIQSVLLENLKKTSYTLMNSLSE</sequence>
<feature type="coiled-coil region" evidence="1">
    <location>
        <begin position="304"/>
        <end position="441"/>
    </location>
</feature>
<dbReference type="Gene3D" id="2.30.29.30">
    <property type="entry name" value="Pleckstrin-homology domain (PH domain)/Phosphotyrosine-binding domain (PTB)"/>
    <property type="match status" value="1"/>
</dbReference>
<dbReference type="AlphaFoldDB" id="A0A9N9MZB1"/>
<gene>
    <name evidence="3" type="ORF">CEUTPL_LOCUS13390</name>
</gene>
<dbReference type="PANTHER" id="PTHR44927:SF1">
    <property type="entry name" value="FK506-BINDING PROTEIN 15"/>
    <property type="match status" value="1"/>
</dbReference>
<proteinExistence type="predicted"/>
<feature type="compositionally biased region" description="Low complexity" evidence="2">
    <location>
        <begin position="192"/>
        <end position="201"/>
    </location>
</feature>